<protein>
    <submittedName>
        <fullName evidence="7">MFS family permease</fullName>
    </submittedName>
</protein>
<keyword evidence="2 5" id="KW-0812">Transmembrane</keyword>
<keyword evidence="4 5" id="KW-0472">Membrane</keyword>
<dbReference type="InterPro" id="IPR036259">
    <property type="entry name" value="MFS_trans_sf"/>
</dbReference>
<feature type="domain" description="Major facilitator superfamily (MFS) profile" evidence="6">
    <location>
        <begin position="37"/>
        <end position="428"/>
    </location>
</feature>
<feature type="transmembrane region" description="Helical" evidence="5">
    <location>
        <begin position="277"/>
        <end position="301"/>
    </location>
</feature>
<keyword evidence="3 5" id="KW-1133">Transmembrane helix</keyword>
<dbReference type="InterPro" id="IPR020846">
    <property type="entry name" value="MFS_dom"/>
</dbReference>
<dbReference type="PROSITE" id="PS50850">
    <property type="entry name" value="MFS"/>
    <property type="match status" value="1"/>
</dbReference>
<feature type="transmembrane region" description="Helical" evidence="5">
    <location>
        <begin position="380"/>
        <end position="397"/>
    </location>
</feature>
<comment type="caution">
    <text evidence="7">The sequence shown here is derived from an EMBL/GenBank/DDBJ whole genome shotgun (WGS) entry which is preliminary data.</text>
</comment>
<dbReference type="Pfam" id="PF07690">
    <property type="entry name" value="MFS_1"/>
    <property type="match status" value="1"/>
</dbReference>
<evidence type="ECO:0000256" key="3">
    <source>
        <dbReference type="ARBA" id="ARBA00022989"/>
    </source>
</evidence>
<evidence type="ECO:0000256" key="1">
    <source>
        <dbReference type="ARBA" id="ARBA00004141"/>
    </source>
</evidence>
<dbReference type="PANTHER" id="PTHR23508:SF10">
    <property type="entry name" value="CARBOXYLIC ACID TRANSPORTER PROTEIN HOMOLOG"/>
    <property type="match status" value="1"/>
</dbReference>
<dbReference type="RefSeq" id="WP_184151946.1">
    <property type="nucleotide sequence ID" value="NZ_JACHKA010000001.1"/>
</dbReference>
<reference evidence="7 8" key="1">
    <citation type="submission" date="2020-08" db="EMBL/GenBank/DDBJ databases">
        <title>Exploring microbial biodiversity for novel pathways involved in the catabolism of aromatic compounds derived from lignin.</title>
        <authorList>
            <person name="Elkins J."/>
        </authorList>
    </citation>
    <scope>NUCLEOTIDE SEQUENCE [LARGE SCALE GENOMIC DNA]</scope>
    <source>
        <strain evidence="7 8">B1D3A</strain>
    </source>
</reference>
<proteinExistence type="predicted"/>
<evidence type="ECO:0000259" key="6">
    <source>
        <dbReference type="PROSITE" id="PS50850"/>
    </source>
</evidence>
<dbReference type="SUPFAM" id="SSF103473">
    <property type="entry name" value="MFS general substrate transporter"/>
    <property type="match status" value="1"/>
</dbReference>
<feature type="transmembrane region" description="Helical" evidence="5">
    <location>
        <begin position="128"/>
        <end position="149"/>
    </location>
</feature>
<dbReference type="InterPro" id="IPR011701">
    <property type="entry name" value="MFS"/>
</dbReference>
<feature type="transmembrane region" description="Helical" evidence="5">
    <location>
        <begin position="335"/>
        <end position="359"/>
    </location>
</feature>
<organism evidence="7 8">
    <name type="scientific">Sphingobium lignivorans</name>
    <dbReference type="NCBI Taxonomy" id="2735886"/>
    <lineage>
        <taxon>Bacteria</taxon>
        <taxon>Pseudomonadati</taxon>
        <taxon>Pseudomonadota</taxon>
        <taxon>Alphaproteobacteria</taxon>
        <taxon>Sphingomonadales</taxon>
        <taxon>Sphingomonadaceae</taxon>
        <taxon>Sphingobium</taxon>
    </lineage>
</organism>
<dbReference type="PANTHER" id="PTHR23508">
    <property type="entry name" value="CARBOXYLIC ACID TRANSPORTER PROTEIN HOMOLOG"/>
    <property type="match status" value="1"/>
</dbReference>
<accession>A0ABR6NH22</accession>
<name>A0ABR6NH22_9SPHN</name>
<feature type="transmembrane region" description="Helical" evidence="5">
    <location>
        <begin position="75"/>
        <end position="96"/>
    </location>
</feature>
<comment type="subcellular location">
    <subcellularLocation>
        <location evidence="1">Membrane</location>
        <topology evidence="1">Multi-pass membrane protein</topology>
    </subcellularLocation>
</comment>
<dbReference type="Gene3D" id="1.20.1250.20">
    <property type="entry name" value="MFS general substrate transporter like domains"/>
    <property type="match status" value="2"/>
</dbReference>
<evidence type="ECO:0000256" key="4">
    <source>
        <dbReference type="ARBA" id="ARBA00023136"/>
    </source>
</evidence>
<evidence type="ECO:0000256" key="5">
    <source>
        <dbReference type="SAM" id="Phobius"/>
    </source>
</evidence>
<gene>
    <name evidence="7" type="ORF">HNP60_001453</name>
</gene>
<sequence>MTAEIVREGSMGELSMAEAGGGPKALDAGQASLRLSLILVCSLVYFLDGIVHSIVGPLAPDIAATLRLSHADLGPIFSANLIGQCAGLIIFPLLAARLGHRRIVLCTLVGFGLFEALSAASSTAAELFAARLMTGAFLGGCLPSCLSIVTASAPPERRGIAIMILFTGYGLGATMSGVVAEMFSGLGGWRAASVAVGGSCLIFAAIAGLWLIEPVKRDEANTQATRSIGNGALAIVSPGYLLGTLMLWMLFISMLTISYCLSSWLPILLVEVGRENWVATMSVSIFSFGGIIAALGVGILIDRFGATPVLTTFLTIAAILMFLIGKLLASAPTTILLVLLAICGFFFLGAYGGVNVVLASYYPDHLRAVGIGWTKSVGRVGTVIAPILIGFGLSAGVSETTIMSLFSVPASLSVLALVVIAVAGSRSREAARAVVSSGN</sequence>
<keyword evidence="8" id="KW-1185">Reference proteome</keyword>
<evidence type="ECO:0000256" key="2">
    <source>
        <dbReference type="ARBA" id="ARBA00022692"/>
    </source>
</evidence>
<feature type="transmembrane region" description="Helical" evidence="5">
    <location>
        <begin position="33"/>
        <end position="55"/>
    </location>
</feature>
<feature type="transmembrane region" description="Helical" evidence="5">
    <location>
        <begin position="103"/>
        <end position="122"/>
    </location>
</feature>
<feature type="transmembrane region" description="Helical" evidence="5">
    <location>
        <begin position="308"/>
        <end position="329"/>
    </location>
</feature>
<feature type="transmembrane region" description="Helical" evidence="5">
    <location>
        <begin position="192"/>
        <end position="212"/>
    </location>
</feature>
<evidence type="ECO:0000313" key="7">
    <source>
        <dbReference type="EMBL" id="MBB5985479.1"/>
    </source>
</evidence>
<feature type="transmembrane region" description="Helical" evidence="5">
    <location>
        <begin position="233"/>
        <end position="257"/>
    </location>
</feature>
<evidence type="ECO:0000313" key="8">
    <source>
        <dbReference type="Proteomes" id="UP001138540"/>
    </source>
</evidence>
<dbReference type="Proteomes" id="UP001138540">
    <property type="component" value="Unassembled WGS sequence"/>
</dbReference>
<feature type="transmembrane region" description="Helical" evidence="5">
    <location>
        <begin position="161"/>
        <end position="180"/>
    </location>
</feature>
<dbReference type="EMBL" id="JACHKA010000001">
    <property type="protein sequence ID" value="MBB5985479.1"/>
    <property type="molecule type" value="Genomic_DNA"/>
</dbReference>
<feature type="transmembrane region" description="Helical" evidence="5">
    <location>
        <begin position="403"/>
        <end position="423"/>
    </location>
</feature>